<dbReference type="PANTHER" id="PTHR43420">
    <property type="entry name" value="ACETYLTRANSFERASE"/>
    <property type="match status" value="1"/>
</dbReference>
<keyword evidence="1" id="KW-0808">Transferase</keyword>
<dbReference type="CDD" id="cd04301">
    <property type="entry name" value="NAT_SF"/>
    <property type="match status" value="1"/>
</dbReference>
<dbReference type="GO" id="GO:0016747">
    <property type="term" value="F:acyltransferase activity, transferring groups other than amino-acyl groups"/>
    <property type="evidence" value="ECO:0007669"/>
    <property type="project" value="InterPro"/>
</dbReference>
<comment type="caution">
    <text evidence="4">The sequence shown here is derived from an EMBL/GenBank/DDBJ whole genome shotgun (WGS) entry which is preliminary data.</text>
</comment>
<evidence type="ECO:0000256" key="1">
    <source>
        <dbReference type="ARBA" id="ARBA00022679"/>
    </source>
</evidence>
<dbReference type="RefSeq" id="WP_194181411.1">
    <property type="nucleotide sequence ID" value="NZ_JADGIK010000001.1"/>
</dbReference>
<name>A0A8J7KC80_9FLAO</name>
<keyword evidence="5" id="KW-1185">Reference proteome</keyword>
<dbReference type="AlphaFoldDB" id="A0A8J7KC80"/>
<dbReference type="PROSITE" id="PS51186">
    <property type="entry name" value="GNAT"/>
    <property type="match status" value="1"/>
</dbReference>
<evidence type="ECO:0000313" key="4">
    <source>
        <dbReference type="EMBL" id="MBF0595876.1"/>
    </source>
</evidence>
<dbReference type="InterPro" id="IPR050680">
    <property type="entry name" value="YpeA/RimI_acetyltransf"/>
</dbReference>
<dbReference type="InterPro" id="IPR016181">
    <property type="entry name" value="Acyl_CoA_acyltransferase"/>
</dbReference>
<reference evidence="4" key="1">
    <citation type="submission" date="2020-10" db="EMBL/GenBank/DDBJ databases">
        <authorList>
            <person name="Lu T."/>
            <person name="Wang Q."/>
            <person name="Han X."/>
        </authorList>
    </citation>
    <scope>NUCLEOTIDE SEQUENCE</scope>
    <source>
        <strain evidence="4">WQ 117</strain>
    </source>
</reference>
<dbReference type="SUPFAM" id="SSF55729">
    <property type="entry name" value="Acyl-CoA N-acyltransferases (Nat)"/>
    <property type="match status" value="1"/>
</dbReference>
<dbReference type="EMBL" id="JADGIK010000001">
    <property type="protein sequence ID" value="MBF0595876.1"/>
    <property type="molecule type" value="Genomic_DNA"/>
</dbReference>
<feature type="domain" description="N-acetyltransferase" evidence="3">
    <location>
        <begin position="2"/>
        <end position="187"/>
    </location>
</feature>
<proteinExistence type="predicted"/>
<dbReference type="PANTHER" id="PTHR43420:SF52">
    <property type="entry name" value="N-ACETYLTRANSFERASE YODP"/>
    <property type="match status" value="1"/>
</dbReference>
<protein>
    <submittedName>
        <fullName evidence="4">GNAT family N-acetyltransferase</fullName>
    </submittedName>
</protein>
<accession>A0A8J7KC80</accession>
<dbReference type="Gene3D" id="3.40.630.30">
    <property type="match status" value="1"/>
</dbReference>
<organism evidence="4 5">
    <name type="scientific">Faecalibacter rhinopitheci</name>
    <dbReference type="NCBI Taxonomy" id="2779678"/>
    <lineage>
        <taxon>Bacteria</taxon>
        <taxon>Pseudomonadati</taxon>
        <taxon>Bacteroidota</taxon>
        <taxon>Flavobacteriia</taxon>
        <taxon>Flavobacteriales</taxon>
        <taxon>Weeksellaceae</taxon>
        <taxon>Faecalibacter</taxon>
    </lineage>
</organism>
<keyword evidence="2" id="KW-0012">Acyltransferase</keyword>
<dbReference type="Proteomes" id="UP000608754">
    <property type="component" value="Unassembled WGS sequence"/>
</dbReference>
<evidence type="ECO:0000259" key="3">
    <source>
        <dbReference type="PROSITE" id="PS51186"/>
    </source>
</evidence>
<dbReference type="Pfam" id="PF00583">
    <property type="entry name" value="Acetyltransf_1"/>
    <property type="match status" value="1"/>
</dbReference>
<gene>
    <name evidence="4" type="ORF">IM532_00120</name>
</gene>
<evidence type="ECO:0000256" key="2">
    <source>
        <dbReference type="ARBA" id="ARBA00023315"/>
    </source>
</evidence>
<evidence type="ECO:0000313" key="5">
    <source>
        <dbReference type="Proteomes" id="UP000608754"/>
    </source>
</evidence>
<dbReference type="InterPro" id="IPR000182">
    <property type="entry name" value="GNAT_dom"/>
</dbReference>
<sequence length="188" mass="21776">MIEIRKAKIEDAAIISELMLFAMRDIAFEFIGEKNEDKAKYFLRTLIEKEANQYSYQNCSVLLYDNEIAGSFTIYDGAKLDELRKPVLEVLSTVYNQDIQPENETEEGEIYIDTISIFPEFRGKGFGNYILDYLIEEVANKQDKVLGLLVDFTNPKAKKLYESKGFKVVGEKRLMSENHEHMQYKKGV</sequence>